<evidence type="ECO:0000256" key="2">
    <source>
        <dbReference type="ARBA" id="ARBA00007375"/>
    </source>
</evidence>
<evidence type="ECO:0000313" key="7">
    <source>
        <dbReference type="EMBL" id="PAY22547.1"/>
    </source>
</evidence>
<protein>
    <submittedName>
        <fullName evidence="7">Lysoplasmalogenase</fullName>
    </submittedName>
</protein>
<sequence length="238" mass="25012">MSGDSVVRMRALSWGPVAGVTLAHLVALVTGADAVAAWSQVLLMPALAVVLLVLPPEDRGPAWPWALAALAASWVGDSLPKIVPSDVQFLSMIGGFAAAQVLWIVAFTRVDRGRSPFAWTLLLIVVAVALLVVTVPEAGMLAPAVVVYGLLLLAVAWLASSHGWVGALGGALFVLSDGLIALGAFRPDLVAWANRDLVVMATYVGAQALFVAVILLTRSPELTWGRAPRRGTRARLTR</sequence>
<dbReference type="GO" id="GO:0016020">
    <property type="term" value="C:membrane"/>
    <property type="evidence" value="ECO:0007669"/>
    <property type="project" value="UniProtKB-SubCell"/>
</dbReference>
<reference evidence="8" key="1">
    <citation type="submission" date="2017-09" db="EMBL/GenBank/DDBJ databases">
        <authorList>
            <person name="Zhang Y."/>
            <person name="Huang X."/>
            <person name="Liu J."/>
            <person name="Lu L."/>
            <person name="Peng K."/>
        </authorList>
    </citation>
    <scope>NUCLEOTIDE SEQUENCE [LARGE SCALE GENOMIC DNA]</scope>
    <source>
        <strain evidence="8">S-XJ-1</strain>
    </source>
</reference>
<dbReference type="GO" id="GO:0016787">
    <property type="term" value="F:hydrolase activity"/>
    <property type="evidence" value="ECO:0007669"/>
    <property type="project" value="TreeGrafter"/>
</dbReference>
<proteinExistence type="inferred from homology"/>
<feature type="transmembrane region" description="Helical" evidence="6">
    <location>
        <begin position="166"/>
        <end position="185"/>
    </location>
</feature>
<evidence type="ECO:0000256" key="1">
    <source>
        <dbReference type="ARBA" id="ARBA00004141"/>
    </source>
</evidence>
<feature type="transmembrane region" description="Helical" evidence="6">
    <location>
        <begin position="197"/>
        <end position="216"/>
    </location>
</feature>
<comment type="similarity">
    <text evidence="2">Belongs to the TMEM86 family.</text>
</comment>
<feature type="transmembrane region" description="Helical" evidence="6">
    <location>
        <begin position="35"/>
        <end position="55"/>
    </location>
</feature>
<dbReference type="AlphaFoldDB" id="A0A2A2WMW9"/>
<dbReference type="PANTHER" id="PTHR31885:SF6">
    <property type="entry name" value="GH04784P"/>
    <property type="match status" value="1"/>
</dbReference>
<feature type="transmembrane region" description="Helical" evidence="6">
    <location>
        <begin position="12"/>
        <end position="29"/>
    </location>
</feature>
<comment type="caution">
    <text evidence="7">The sequence shown here is derived from an EMBL/GenBank/DDBJ whole genome shotgun (WGS) entry which is preliminary data.</text>
</comment>
<feature type="transmembrane region" description="Helical" evidence="6">
    <location>
        <begin position="89"/>
        <end position="110"/>
    </location>
</feature>
<feature type="transmembrane region" description="Helical" evidence="6">
    <location>
        <begin position="141"/>
        <end position="159"/>
    </location>
</feature>
<dbReference type="InterPro" id="IPR012506">
    <property type="entry name" value="TMEM86B-like"/>
</dbReference>
<accession>A0A2A2WMW9</accession>
<evidence type="ECO:0000256" key="4">
    <source>
        <dbReference type="ARBA" id="ARBA00022989"/>
    </source>
</evidence>
<keyword evidence="8" id="KW-1185">Reference proteome</keyword>
<evidence type="ECO:0000256" key="5">
    <source>
        <dbReference type="ARBA" id="ARBA00023136"/>
    </source>
</evidence>
<evidence type="ECO:0000256" key="6">
    <source>
        <dbReference type="SAM" id="Phobius"/>
    </source>
</evidence>
<dbReference type="Proteomes" id="UP000218810">
    <property type="component" value="Unassembled WGS sequence"/>
</dbReference>
<name>A0A2A2WMW9_9ACTN</name>
<dbReference type="Pfam" id="PF07947">
    <property type="entry name" value="YhhN"/>
    <property type="match status" value="1"/>
</dbReference>
<keyword evidence="5 6" id="KW-0472">Membrane</keyword>
<keyword evidence="4 6" id="KW-1133">Transmembrane helix</keyword>
<gene>
    <name evidence="7" type="ORF">CEY15_12605</name>
</gene>
<feature type="transmembrane region" description="Helical" evidence="6">
    <location>
        <begin position="117"/>
        <end position="135"/>
    </location>
</feature>
<keyword evidence="3 6" id="KW-0812">Transmembrane</keyword>
<evidence type="ECO:0000256" key="3">
    <source>
        <dbReference type="ARBA" id="ARBA00022692"/>
    </source>
</evidence>
<comment type="subcellular location">
    <subcellularLocation>
        <location evidence="1">Membrane</location>
        <topology evidence="1">Multi-pass membrane protein</topology>
    </subcellularLocation>
</comment>
<evidence type="ECO:0000313" key="8">
    <source>
        <dbReference type="Proteomes" id="UP000218810"/>
    </source>
</evidence>
<dbReference type="PANTHER" id="PTHR31885">
    <property type="entry name" value="GH04784P"/>
    <property type="match status" value="1"/>
</dbReference>
<dbReference type="EMBL" id="NTGA01000022">
    <property type="protein sequence ID" value="PAY22547.1"/>
    <property type="molecule type" value="Genomic_DNA"/>
</dbReference>
<organism evidence="7 8">
    <name type="scientific">Dietzia natronolimnaea</name>
    <dbReference type="NCBI Taxonomy" id="161920"/>
    <lineage>
        <taxon>Bacteria</taxon>
        <taxon>Bacillati</taxon>
        <taxon>Actinomycetota</taxon>
        <taxon>Actinomycetes</taxon>
        <taxon>Mycobacteriales</taxon>
        <taxon>Dietziaceae</taxon>
        <taxon>Dietzia</taxon>
    </lineage>
</organism>